<dbReference type="Proteomes" id="UP001199314">
    <property type="component" value="Unassembled WGS sequence"/>
</dbReference>
<sequence>MKYLLILLICFTANAQTSGLVNYKSKIFSQVIDTTEIKDDKIKKSMLQTVQKMKKQMPYASYVLKFNSNESIFKIAKKMTVDEIIDYNLIAGFSDADGEFFNSKNKKIRLRKLKAWNNEYIIRSNFPEWKISNQKKDVLGYQCLKATTEKELDNGDIIEVVAWFAKDIPFNFGPKEYAGLPGLILEIEERGIKFYATEIDLNNKKHNIKLPDVKKSITKKEFLSQSPYK</sequence>
<reference evidence="3" key="1">
    <citation type="submission" date="2023-07" db="EMBL/GenBank/DDBJ databases">
        <title>Novel species isolated from saline lakes on Tibetan Plateau.</title>
        <authorList>
            <person name="Lu H."/>
        </authorList>
    </citation>
    <scope>NUCLEOTIDE SEQUENCE [LARGE SCALE GENOMIC DNA]</scope>
    <source>
        <strain evidence="3">CAK8W</strain>
    </source>
</reference>
<keyword evidence="1" id="KW-0732">Signal</keyword>
<name>A0ABS7XLH4_9FLAO</name>
<keyword evidence="3" id="KW-1185">Reference proteome</keyword>
<proteinExistence type="predicted"/>
<comment type="caution">
    <text evidence="2">The sequence shown here is derived from an EMBL/GenBank/DDBJ whole genome shotgun (WGS) entry which is preliminary data.</text>
</comment>
<evidence type="ECO:0000313" key="3">
    <source>
        <dbReference type="Proteomes" id="UP001199314"/>
    </source>
</evidence>
<dbReference type="InterPro" id="IPR005901">
    <property type="entry name" value="GLPGLI"/>
</dbReference>
<organism evidence="2 3">
    <name type="scientific">Psychroflexus longus</name>
    <dbReference type="NCBI Taxonomy" id="2873596"/>
    <lineage>
        <taxon>Bacteria</taxon>
        <taxon>Pseudomonadati</taxon>
        <taxon>Bacteroidota</taxon>
        <taxon>Flavobacteriia</taxon>
        <taxon>Flavobacteriales</taxon>
        <taxon>Flavobacteriaceae</taxon>
        <taxon>Psychroflexus</taxon>
    </lineage>
</organism>
<protein>
    <submittedName>
        <fullName evidence="2">GLPGLI family protein</fullName>
    </submittedName>
</protein>
<feature type="chain" id="PRO_5047291959" evidence="1">
    <location>
        <begin position="16"/>
        <end position="229"/>
    </location>
</feature>
<dbReference type="EMBL" id="JAIQZE010000010">
    <property type="protein sequence ID" value="MBZ9779254.1"/>
    <property type="molecule type" value="Genomic_DNA"/>
</dbReference>
<feature type="signal peptide" evidence="1">
    <location>
        <begin position="1"/>
        <end position="15"/>
    </location>
</feature>
<dbReference type="NCBIfam" id="TIGR01200">
    <property type="entry name" value="GLPGLI"/>
    <property type="match status" value="1"/>
</dbReference>
<dbReference type="RefSeq" id="WP_224461599.1">
    <property type="nucleotide sequence ID" value="NZ_JAIQZE010000010.1"/>
</dbReference>
<dbReference type="Pfam" id="PF09697">
    <property type="entry name" value="Porph_ging"/>
    <property type="match status" value="1"/>
</dbReference>
<accession>A0ABS7XLH4</accession>
<evidence type="ECO:0000256" key="1">
    <source>
        <dbReference type="SAM" id="SignalP"/>
    </source>
</evidence>
<evidence type="ECO:0000313" key="2">
    <source>
        <dbReference type="EMBL" id="MBZ9779254.1"/>
    </source>
</evidence>
<gene>
    <name evidence="2" type="ORF">LB452_09985</name>
</gene>